<dbReference type="Gene3D" id="3.40.50.360">
    <property type="match status" value="1"/>
</dbReference>
<keyword evidence="5" id="KW-1185">Reference proteome</keyword>
<dbReference type="EMBL" id="AOPZ01000433">
    <property type="protein sequence ID" value="EPH40233.1"/>
    <property type="molecule type" value="Genomic_DNA"/>
</dbReference>
<evidence type="ECO:0000313" key="5">
    <source>
        <dbReference type="Proteomes" id="UP000014629"/>
    </source>
</evidence>
<dbReference type="PANTHER" id="PTHR10204:SF34">
    <property type="entry name" value="NAD(P)H DEHYDROGENASE [QUINONE] 1 ISOFORM 1"/>
    <property type="match status" value="1"/>
</dbReference>
<dbReference type="Pfam" id="PF02525">
    <property type="entry name" value="Flavodoxin_2"/>
    <property type="match status" value="1"/>
</dbReference>
<organism evidence="4 5">
    <name type="scientific">Streptomyces aurantiacus JA 4570</name>
    <dbReference type="NCBI Taxonomy" id="1286094"/>
    <lineage>
        <taxon>Bacteria</taxon>
        <taxon>Bacillati</taxon>
        <taxon>Actinomycetota</taxon>
        <taxon>Actinomycetes</taxon>
        <taxon>Kitasatosporales</taxon>
        <taxon>Streptomycetaceae</taxon>
        <taxon>Streptomyces</taxon>
        <taxon>Streptomyces aurantiacus group</taxon>
    </lineage>
</organism>
<dbReference type="Proteomes" id="UP000014629">
    <property type="component" value="Unassembled WGS sequence"/>
</dbReference>
<dbReference type="GO" id="GO:0003955">
    <property type="term" value="F:NAD(P)H dehydrogenase (quinone) activity"/>
    <property type="evidence" value="ECO:0007669"/>
    <property type="project" value="TreeGrafter"/>
</dbReference>
<dbReference type="PANTHER" id="PTHR10204">
    <property type="entry name" value="NAD P H OXIDOREDUCTASE-RELATED"/>
    <property type="match status" value="1"/>
</dbReference>
<accession>S3ZAU1</accession>
<dbReference type="AlphaFoldDB" id="S3ZAU1"/>
<dbReference type="InterPro" id="IPR003680">
    <property type="entry name" value="Flavodoxin_fold"/>
</dbReference>
<protein>
    <submittedName>
        <fullName evidence="4">Putative NAD(P)H oxidoreductase YcaK</fullName>
    </submittedName>
</protein>
<feature type="domain" description="Flavodoxin-like fold" evidence="3">
    <location>
        <begin position="4"/>
        <end position="166"/>
    </location>
</feature>
<evidence type="ECO:0000256" key="1">
    <source>
        <dbReference type="ARBA" id="ARBA00006252"/>
    </source>
</evidence>
<name>S3ZAU1_9ACTN</name>
<keyword evidence="2" id="KW-0560">Oxidoreductase</keyword>
<evidence type="ECO:0000313" key="4">
    <source>
        <dbReference type="EMBL" id="EPH40233.1"/>
    </source>
</evidence>
<comment type="similarity">
    <text evidence="1">Belongs to the NAD(P)H dehydrogenase (quinone) family.</text>
</comment>
<proteinExistence type="inferred from homology"/>
<gene>
    <name evidence="4" type="ORF">STRAU_6727</name>
</gene>
<evidence type="ECO:0000256" key="2">
    <source>
        <dbReference type="ARBA" id="ARBA00023002"/>
    </source>
</evidence>
<reference evidence="4 5" key="1">
    <citation type="submission" date="2013-02" db="EMBL/GenBank/DDBJ databases">
        <title>Draft Genome Sequence of Streptomyces aurantiacus, Which Produces Setomimycin.</title>
        <authorList>
            <person name="Gruening B.A."/>
            <person name="Praeg A."/>
            <person name="Erxleben A."/>
            <person name="Guenther S."/>
            <person name="Mueller M."/>
        </authorList>
    </citation>
    <scope>NUCLEOTIDE SEQUENCE [LARGE SCALE GENOMIC DNA]</scope>
    <source>
        <strain evidence="4 5">JA 4570</strain>
    </source>
</reference>
<dbReference type="SUPFAM" id="SSF52218">
    <property type="entry name" value="Flavoproteins"/>
    <property type="match status" value="1"/>
</dbReference>
<dbReference type="InterPro" id="IPR051545">
    <property type="entry name" value="NAD(P)H_dehydrogenase_qn"/>
</dbReference>
<evidence type="ECO:0000259" key="3">
    <source>
        <dbReference type="Pfam" id="PF02525"/>
    </source>
</evidence>
<sequence length="196" mass="22013">MMAKVLLVTGHPRPDSLTSQLVRHARERLTAQGHAVDLLDLAAEGFDPRMTPADEPDWADPEKTYSPEVQEHMRRVAAADAIVVVFPLWWFGLPALLKGWIDRVWNHGFAYGGRDSLLDRTRVLWLGLVSYDREQFAELGWEETVTRVLDRGISQFCGIAPERVAVRYVYDSLKVGEGAFAVLESALDELGPGLRD</sequence>
<dbReference type="NCBIfam" id="NF007280">
    <property type="entry name" value="PRK09739.1"/>
    <property type="match status" value="1"/>
</dbReference>
<dbReference type="InterPro" id="IPR029039">
    <property type="entry name" value="Flavoprotein-like_sf"/>
</dbReference>
<dbReference type="PATRIC" id="fig|1286094.4.peg.6647"/>
<comment type="caution">
    <text evidence="4">The sequence shown here is derived from an EMBL/GenBank/DDBJ whole genome shotgun (WGS) entry which is preliminary data.</text>
</comment>
<dbReference type="GO" id="GO:0005829">
    <property type="term" value="C:cytosol"/>
    <property type="evidence" value="ECO:0007669"/>
    <property type="project" value="TreeGrafter"/>
</dbReference>